<dbReference type="EMBL" id="FLUM01000003">
    <property type="protein sequence ID" value="SBW07218.1"/>
    <property type="molecule type" value="Genomic_DNA"/>
</dbReference>
<proteinExistence type="predicted"/>
<reference evidence="1" key="1">
    <citation type="submission" date="2016-04" db="EMBL/GenBank/DDBJ databases">
        <authorList>
            <person name="Evans L.H."/>
            <person name="Alamgir A."/>
            <person name="Owens N."/>
            <person name="Weber N.D."/>
            <person name="Virtaneva K."/>
            <person name="Barbian K."/>
            <person name="Babar A."/>
            <person name="Rosenke K."/>
        </authorList>
    </citation>
    <scope>NUCLEOTIDE SEQUENCE</scope>
    <source>
        <strain evidence="1">86-1</strain>
    </source>
</reference>
<name>A0A212K6H4_9BACT</name>
<sequence length="179" mass="19266">MSGCKLTANITKDNCHYSVAGIKAVYLFNYDAENDYTFGADGGIDTITLADSAKAFKIDFADNTASFSDELAVNGNGGKYRTHTVNFTISNYDYELLNQEKALSLGKFTAVIVDRSNRAIMLGRYNGLSATAFNYASGAADADAYGWTVTMAGTEIEMGRLLKDESVISAIVDKTVVTP</sequence>
<gene>
    <name evidence="1" type="ORF">KL86DYS1_31608</name>
</gene>
<dbReference type="RefSeq" id="WP_296944593.1">
    <property type="nucleotide sequence ID" value="NZ_LT599032.1"/>
</dbReference>
<protein>
    <submittedName>
        <fullName evidence="1">Uncharacterized protein</fullName>
    </submittedName>
</protein>
<accession>A0A212K6H4</accession>
<organism evidence="1">
    <name type="scientific">uncultured Dysgonomonas sp</name>
    <dbReference type="NCBI Taxonomy" id="206096"/>
    <lineage>
        <taxon>Bacteria</taxon>
        <taxon>Pseudomonadati</taxon>
        <taxon>Bacteroidota</taxon>
        <taxon>Bacteroidia</taxon>
        <taxon>Bacteroidales</taxon>
        <taxon>Dysgonomonadaceae</taxon>
        <taxon>Dysgonomonas</taxon>
        <taxon>environmental samples</taxon>
    </lineage>
</organism>
<dbReference type="AlphaFoldDB" id="A0A212K6H4"/>
<evidence type="ECO:0000313" key="1">
    <source>
        <dbReference type="EMBL" id="SBW07218.1"/>
    </source>
</evidence>